<dbReference type="EMBL" id="VSSQ01019406">
    <property type="protein sequence ID" value="MPM63422.1"/>
    <property type="molecule type" value="Genomic_DNA"/>
</dbReference>
<proteinExistence type="predicted"/>
<gene>
    <name evidence="1" type="ORF">SDC9_110302</name>
</gene>
<reference evidence="1" key="1">
    <citation type="submission" date="2019-08" db="EMBL/GenBank/DDBJ databases">
        <authorList>
            <person name="Kucharzyk K."/>
            <person name="Murdoch R.W."/>
            <person name="Higgins S."/>
            <person name="Loffler F."/>
        </authorList>
    </citation>
    <scope>NUCLEOTIDE SEQUENCE</scope>
</reference>
<dbReference type="AlphaFoldDB" id="A0A645BDL9"/>
<comment type="caution">
    <text evidence="1">The sequence shown here is derived from an EMBL/GenBank/DDBJ whole genome shotgun (WGS) entry which is preliminary data.</text>
</comment>
<organism evidence="1">
    <name type="scientific">bioreactor metagenome</name>
    <dbReference type="NCBI Taxonomy" id="1076179"/>
    <lineage>
        <taxon>unclassified sequences</taxon>
        <taxon>metagenomes</taxon>
        <taxon>ecological metagenomes</taxon>
    </lineage>
</organism>
<protein>
    <submittedName>
        <fullName evidence="1">Uncharacterized protein</fullName>
    </submittedName>
</protein>
<evidence type="ECO:0000313" key="1">
    <source>
        <dbReference type="EMBL" id="MPM63422.1"/>
    </source>
</evidence>
<accession>A0A645BDL9</accession>
<sequence length="131" mass="15205">MVRHLKPQTVNIAPERIDCTTRHLKHLSVLSLLSRSHDIFKALVDAIDDLVLAPFSEFLVSSYDIPYLVGDIHFYRLVEAVCLAHIGYDEVIANHLDNKRAYGYYRRCYHQKDDDHVGNLYSLFYAPAFEH</sequence>
<name>A0A645BDL9_9ZZZZ</name>